<gene>
    <name evidence="3" type="ORF">MUO15_20425</name>
</gene>
<dbReference type="CDD" id="cd00347">
    <property type="entry name" value="Flavin_utilizing_monoxygenases"/>
    <property type="match status" value="1"/>
</dbReference>
<dbReference type="NCBIfam" id="TIGR03558">
    <property type="entry name" value="oxido_grp_1"/>
    <property type="match status" value="1"/>
</dbReference>
<proteinExistence type="predicted"/>
<protein>
    <submittedName>
        <fullName evidence="3">LLM class flavin-dependent oxidoreductase</fullName>
    </submittedName>
</protein>
<dbReference type="Proteomes" id="UP000830326">
    <property type="component" value="Chromosome"/>
</dbReference>
<dbReference type="RefSeq" id="WP_245032284.1">
    <property type="nucleotide sequence ID" value="NZ_CP095075.1"/>
</dbReference>
<keyword evidence="4" id="KW-1185">Reference proteome</keyword>
<accession>A0ABY4HAI6</accession>
<dbReference type="EMBL" id="CP095075">
    <property type="protein sequence ID" value="UOR11888.1"/>
    <property type="molecule type" value="Genomic_DNA"/>
</dbReference>
<dbReference type="InterPro" id="IPR011251">
    <property type="entry name" value="Luciferase-like_dom"/>
</dbReference>
<dbReference type="SUPFAM" id="SSF51679">
    <property type="entry name" value="Bacterial luciferase-like"/>
    <property type="match status" value="1"/>
</dbReference>
<dbReference type="InterPro" id="IPR019949">
    <property type="entry name" value="CmoO-like"/>
</dbReference>
<dbReference type="PANTHER" id="PTHR30137:SF19">
    <property type="entry name" value="LUCIFERASE-LIKE MONOOXYGENASE"/>
    <property type="match status" value="1"/>
</dbReference>
<dbReference type="Pfam" id="PF00296">
    <property type="entry name" value="Bac_luciferase"/>
    <property type="match status" value="1"/>
</dbReference>
<organism evidence="3 4">
    <name type="scientific">Halobacillus amylolyticus</name>
    <dbReference type="NCBI Taxonomy" id="2932259"/>
    <lineage>
        <taxon>Bacteria</taxon>
        <taxon>Bacillati</taxon>
        <taxon>Bacillota</taxon>
        <taxon>Bacilli</taxon>
        <taxon>Bacillales</taxon>
        <taxon>Bacillaceae</taxon>
        <taxon>Halobacillus</taxon>
    </lineage>
</organism>
<dbReference type="InterPro" id="IPR050766">
    <property type="entry name" value="Bact_Lucif_Oxidored"/>
</dbReference>
<sequence length="335" mass="37369">MKISILDQSPISAGTTAGQALQESMKLAQIGEELGYTRYWIAEHHDISGLSCSAPEVMLAYIGGKTSHIRLGAGAVLLPHYRPYRIAETYNMLTTLFPERVDLGIGRAPGGSAEAAIALSNNFLEQVRKMPETFKELSHFLYNDFPSDQMYSKISASPLPAVPPELWMLGTSEKSAVLAAENGTAYAFGQFMVDKSDASILKTYSNHFKSRGRLKQPKSILAVSVVCSETTERAEELALSTQLWNIQHAKGEGSKGVPSVEEAKQYSFTSYEQDKIDDMRRRMVIGNPQEVKQKLFDLKMRYQADEIMMITITHSYEERIESYRLIANELLAKHG</sequence>
<evidence type="ECO:0000256" key="1">
    <source>
        <dbReference type="ARBA" id="ARBA00007789"/>
    </source>
</evidence>
<evidence type="ECO:0000313" key="4">
    <source>
        <dbReference type="Proteomes" id="UP000830326"/>
    </source>
</evidence>
<dbReference type="PANTHER" id="PTHR30137">
    <property type="entry name" value="LUCIFERASE-LIKE MONOOXYGENASE"/>
    <property type="match status" value="1"/>
</dbReference>
<dbReference type="Gene3D" id="3.20.20.30">
    <property type="entry name" value="Luciferase-like domain"/>
    <property type="match status" value="1"/>
</dbReference>
<name>A0ABY4HAI6_9BACI</name>
<reference evidence="3" key="1">
    <citation type="submission" date="2022-04" db="EMBL/GenBank/DDBJ databases">
        <title>Halobacillus sp. isolated from saltern.</title>
        <authorList>
            <person name="Won M."/>
            <person name="Lee C.-M."/>
            <person name="Woen H.-Y."/>
            <person name="Kwon S.-W."/>
        </authorList>
    </citation>
    <scope>NUCLEOTIDE SEQUENCE</scope>
    <source>
        <strain evidence="3">SSHM10-5</strain>
    </source>
</reference>
<dbReference type="InterPro" id="IPR036661">
    <property type="entry name" value="Luciferase-like_sf"/>
</dbReference>
<evidence type="ECO:0000313" key="3">
    <source>
        <dbReference type="EMBL" id="UOR11888.1"/>
    </source>
</evidence>
<feature type="domain" description="Luciferase-like" evidence="2">
    <location>
        <begin position="1"/>
        <end position="297"/>
    </location>
</feature>
<comment type="similarity">
    <text evidence="1">To bacterial alkanal monooxygenase alpha and beta chains.</text>
</comment>
<evidence type="ECO:0000259" key="2">
    <source>
        <dbReference type="Pfam" id="PF00296"/>
    </source>
</evidence>